<proteinExistence type="predicted"/>
<dbReference type="Gene3D" id="3.40.50.1820">
    <property type="entry name" value="alpha/beta hydrolase"/>
    <property type="match status" value="1"/>
</dbReference>
<evidence type="ECO:0000256" key="1">
    <source>
        <dbReference type="SAM" id="SignalP"/>
    </source>
</evidence>
<dbReference type="AlphaFoldDB" id="A0A7W6CE52"/>
<feature type="signal peptide" evidence="1">
    <location>
        <begin position="1"/>
        <end position="20"/>
    </location>
</feature>
<dbReference type="InterPro" id="IPR021440">
    <property type="entry name" value="DUF3089"/>
</dbReference>
<reference evidence="2 3" key="1">
    <citation type="submission" date="2020-08" db="EMBL/GenBank/DDBJ databases">
        <title>Genomic Encyclopedia of Type Strains, Phase IV (KMG-IV): sequencing the most valuable type-strain genomes for metagenomic binning, comparative biology and taxonomic classification.</title>
        <authorList>
            <person name="Goeker M."/>
        </authorList>
    </citation>
    <scope>NUCLEOTIDE SEQUENCE [LARGE SCALE GENOMIC DNA]</scope>
    <source>
        <strain evidence="2 3">DSM 27057</strain>
    </source>
</reference>
<evidence type="ECO:0000313" key="2">
    <source>
        <dbReference type="EMBL" id="MBB3954167.1"/>
    </source>
</evidence>
<dbReference type="Proteomes" id="UP000548867">
    <property type="component" value="Unassembled WGS sequence"/>
</dbReference>
<name>A0A7W6CE52_9SPHN</name>
<evidence type="ECO:0000313" key="3">
    <source>
        <dbReference type="Proteomes" id="UP000548867"/>
    </source>
</evidence>
<dbReference type="SUPFAM" id="SSF53474">
    <property type="entry name" value="alpha/beta-Hydrolases"/>
    <property type="match status" value="1"/>
</dbReference>
<organism evidence="2 3">
    <name type="scientific">Novosphingobium sediminicola</name>
    <dbReference type="NCBI Taxonomy" id="563162"/>
    <lineage>
        <taxon>Bacteria</taxon>
        <taxon>Pseudomonadati</taxon>
        <taxon>Pseudomonadota</taxon>
        <taxon>Alphaproteobacteria</taxon>
        <taxon>Sphingomonadales</taxon>
        <taxon>Sphingomonadaceae</taxon>
        <taxon>Novosphingobium</taxon>
    </lineage>
</organism>
<feature type="chain" id="PRO_5030594531" description="DUF3089 domain-containing protein" evidence="1">
    <location>
        <begin position="21"/>
        <end position="354"/>
    </location>
</feature>
<evidence type="ECO:0008006" key="4">
    <source>
        <dbReference type="Google" id="ProtNLM"/>
    </source>
</evidence>
<accession>A0A7W6CE52</accession>
<dbReference type="InterPro" id="IPR029058">
    <property type="entry name" value="AB_hydrolase_fold"/>
</dbReference>
<keyword evidence="1" id="KW-0732">Signal</keyword>
<dbReference type="EMBL" id="JACIDX010000003">
    <property type="protein sequence ID" value="MBB3954167.1"/>
    <property type="molecule type" value="Genomic_DNA"/>
</dbReference>
<dbReference type="Pfam" id="PF11288">
    <property type="entry name" value="DUF3089"/>
    <property type="match status" value="1"/>
</dbReference>
<comment type="caution">
    <text evidence="2">The sequence shown here is derived from an EMBL/GenBank/DDBJ whole genome shotgun (WGS) entry which is preliminary data.</text>
</comment>
<sequence>MRKAIVGMLLAVAVSGPVRAQDGVAAKAPPAPDYAMRANWSVFASKGWASPLPAGAAKPARAAKVAVFFLHPTTLRSETGELNQNTADAKANTWTDESSIARQASVFAACCDVYAPRYRAATYNSFASGPVREAAFALAYGDVERAFDAFLKQIADRPFIIAGHSQGAFHSATLLERRIDGAALQKRLVAAYIIGINLAQGDFGKRFKSVTPCAAPDQTGCVVQWNAYLDDVADVAKMAGYSQSTYVQKYGDDAGKVTLCVNPLTFDAKLKEAPSAAAKGAVPGSPGFGAMQPLKAGAVSARCDSGLLLVRPHKELGLEPLPGGAMHYHDLGLFWADTSANAVLRARAYLAGGK</sequence>
<dbReference type="RefSeq" id="WP_183623459.1">
    <property type="nucleotide sequence ID" value="NZ_JACIDX010000003.1"/>
</dbReference>
<gene>
    <name evidence="2" type="ORF">GGR38_001094</name>
</gene>
<keyword evidence="3" id="KW-1185">Reference proteome</keyword>
<protein>
    <recommendedName>
        <fullName evidence="4">DUF3089 domain-containing protein</fullName>
    </recommendedName>
</protein>